<reference evidence="2 3" key="1">
    <citation type="submission" date="2015-04" db="EMBL/GenBank/DDBJ databases">
        <title>Complete genome sequence of Schizopora paradoxa KUC8140, a cosmopolitan wood degrader in East Asia.</title>
        <authorList>
            <consortium name="DOE Joint Genome Institute"/>
            <person name="Min B."/>
            <person name="Park H."/>
            <person name="Jang Y."/>
            <person name="Kim J.-J."/>
            <person name="Kim K.H."/>
            <person name="Pangilinan J."/>
            <person name="Lipzen A."/>
            <person name="Riley R."/>
            <person name="Grigoriev I.V."/>
            <person name="Spatafora J.W."/>
            <person name="Choi I.-G."/>
        </authorList>
    </citation>
    <scope>NUCLEOTIDE SEQUENCE [LARGE SCALE GENOMIC DNA]</scope>
    <source>
        <strain evidence="2 3">KUC8140</strain>
    </source>
</reference>
<dbReference type="AlphaFoldDB" id="A0A0H2R634"/>
<feature type="compositionally biased region" description="Basic and acidic residues" evidence="1">
    <location>
        <begin position="7"/>
        <end position="18"/>
    </location>
</feature>
<name>A0A0H2R634_9AGAM</name>
<keyword evidence="3" id="KW-1185">Reference proteome</keyword>
<dbReference type="InParanoid" id="A0A0H2R634"/>
<protein>
    <submittedName>
        <fullName evidence="2">Uncharacterized protein</fullName>
    </submittedName>
</protein>
<proteinExistence type="predicted"/>
<evidence type="ECO:0000256" key="1">
    <source>
        <dbReference type="SAM" id="MobiDB-lite"/>
    </source>
</evidence>
<evidence type="ECO:0000313" key="3">
    <source>
        <dbReference type="Proteomes" id="UP000053477"/>
    </source>
</evidence>
<evidence type="ECO:0000313" key="2">
    <source>
        <dbReference type="EMBL" id="KLO04903.1"/>
    </source>
</evidence>
<sequence>MTVPRPRGGENKSMDDNHCPLSKHSFDPPTLSILQIPNSRTMPSFSRRQKEPHMIHSDVEVVGLSRVDTISTVDSLATIGNQPGAGRTVGLLLTSLGSKLEGVINKRAERLNSGSNALALTLARNNTVSSIDTNATIDDQPGAGRTVGRFLASLGSDLESVLNKSAERSGSGPKAVADQIRRCAGHRQIWIARVVQGASEVYDFGYYLPVAPGRRFNSSETRTLRKLCQKLIGHARSLVKGTQLIALEELDDLAMKDPRIRLILTNCDLNRIITHYEEPDLLSSTVKALGVVEFSNVHRIWAPILSLQITKTGKDFKTYDLSESLKEEAFKALRNPSTSFLSARYFQGVLGDASVENYGIRFPQELLEDFMHEFRNNYAKVASQDPNCIEWSTFVLCTNRQSWGTTHDKVGILFENVLDMATTLKLRDTFIHCLSFILVKLFPLPQDINLFNNPVFDGFIEILTSEVDQRNLAKLLYYISDNLRSSLKGTIFIDKVISLGYLLHCHTANNTNVPRFVEINTLKNMFIPLVYWMRSCYWKDRWLATALSARLCRTSRYCKQAALWAAQEASVNLYPYLSPINRIEFDFNSQSFPDSLYRVCHSDFVGLLAVGIKVNFNDQFKSNNEERFQEAEAKRDICMLQQQIHGLIYVDKMDLHGDNDAMWMTVDGDDKPFCSTGHYPILLFQSEEEPPQSVYIARVVDESGIYHTFVEEGASFVTYQRKELDDESAARARRSWEIDNSYGWGGVAYVTYESINDKSEVVIKFTEERTSKFEVLVLRYDPVDYRSKLRDGELKDPTGPLGWKNIYTAPEVSFADCLGWFS</sequence>
<gene>
    <name evidence="2" type="ORF">SCHPADRAFT_989216</name>
</gene>
<accession>A0A0H2R634</accession>
<dbReference type="Proteomes" id="UP000053477">
    <property type="component" value="Unassembled WGS sequence"/>
</dbReference>
<dbReference type="OrthoDB" id="3066495at2759"/>
<dbReference type="EMBL" id="KQ086406">
    <property type="protein sequence ID" value="KLO04903.1"/>
    <property type="molecule type" value="Genomic_DNA"/>
</dbReference>
<organism evidence="2 3">
    <name type="scientific">Schizopora paradoxa</name>
    <dbReference type="NCBI Taxonomy" id="27342"/>
    <lineage>
        <taxon>Eukaryota</taxon>
        <taxon>Fungi</taxon>
        <taxon>Dikarya</taxon>
        <taxon>Basidiomycota</taxon>
        <taxon>Agaricomycotina</taxon>
        <taxon>Agaricomycetes</taxon>
        <taxon>Hymenochaetales</taxon>
        <taxon>Schizoporaceae</taxon>
        <taxon>Schizopora</taxon>
    </lineage>
</organism>
<feature type="region of interest" description="Disordered" evidence="1">
    <location>
        <begin position="1"/>
        <end position="30"/>
    </location>
</feature>